<reference evidence="1" key="1">
    <citation type="submission" date="2022-09" db="EMBL/GenBank/DDBJ databases">
        <title>On Diversity and Genetic Richness: Insights on Aeromonad Phage Diversity through Physicochemical and Molecular Analysis.</title>
        <authorList>
            <person name="Papa D.M."/>
            <person name="Rousseau G."/>
            <person name="Tremblay D."/>
            <person name="Labrie S."/>
            <person name="Gutierrez T.A."/>
            <person name="Ramos J.D."/>
            <person name="Moineau S."/>
        </authorList>
    </citation>
    <scope>NUCLEOTIDE SEQUENCE</scope>
</reference>
<protein>
    <submittedName>
        <fullName evidence="1">Uncharacterized protein</fullName>
    </submittedName>
</protein>
<gene>
    <name evidence="1" type="ORF">NPHMPGLK_00043</name>
</gene>
<evidence type="ECO:0000313" key="1">
    <source>
        <dbReference type="EMBL" id="UYD60378.1"/>
    </source>
</evidence>
<dbReference type="EMBL" id="OP380605">
    <property type="protein sequence ID" value="UYD60378.1"/>
    <property type="molecule type" value="Genomic_DNA"/>
</dbReference>
<sequence>MNIQKEIQEIEKRLGVEVSEFKMPSVWKVARKPEWSYGAVFEQEFTAYEHKELGCFVAVYSERHRAQFVNTEGEDVIGHTERVVSVQHVEPYKTRLGTSWRVVNA</sequence>
<proteinExistence type="predicted"/>
<accession>A0AA94YHH6</accession>
<organism evidence="1">
    <name type="scientific">Aeromonas phage vB_AehM_DM2</name>
    <dbReference type="NCBI Taxonomy" id="2973716"/>
    <lineage>
        <taxon>Viruses</taxon>
        <taxon>Duplodnaviria</taxon>
        <taxon>Heunggongvirae</taxon>
        <taxon>Uroviricota</taxon>
        <taxon>Caudoviricetes</taxon>
        <taxon>Pantevenvirales</taxon>
        <taxon>Straboviridae</taxon>
        <taxon>Biquartavirus</taxon>
    </lineage>
</organism>
<name>A0AA94YHH6_9CAUD</name>